<evidence type="ECO:0000256" key="1">
    <source>
        <dbReference type="SAM" id="SignalP"/>
    </source>
</evidence>
<feature type="signal peptide" evidence="1">
    <location>
        <begin position="1"/>
        <end position="28"/>
    </location>
</feature>
<feature type="chain" id="PRO_5043497751" evidence="1">
    <location>
        <begin position="29"/>
        <end position="144"/>
    </location>
</feature>
<dbReference type="EMBL" id="JALJOS010000050">
    <property type="protein sequence ID" value="KAK9819132.1"/>
    <property type="molecule type" value="Genomic_DNA"/>
</dbReference>
<comment type="caution">
    <text evidence="2">The sequence shown here is derived from an EMBL/GenBank/DDBJ whole genome shotgun (WGS) entry which is preliminary data.</text>
</comment>
<gene>
    <name evidence="2" type="ORF">WJX74_008138</name>
</gene>
<accession>A0AAW1QCU7</accession>
<reference evidence="2 3" key="1">
    <citation type="journal article" date="2024" name="Nat. Commun.">
        <title>Phylogenomics reveals the evolutionary origins of lichenization in chlorophyte algae.</title>
        <authorList>
            <person name="Puginier C."/>
            <person name="Libourel C."/>
            <person name="Otte J."/>
            <person name="Skaloud P."/>
            <person name="Haon M."/>
            <person name="Grisel S."/>
            <person name="Petersen M."/>
            <person name="Berrin J.G."/>
            <person name="Delaux P.M."/>
            <person name="Dal Grande F."/>
            <person name="Keller J."/>
        </authorList>
    </citation>
    <scope>NUCLEOTIDE SEQUENCE [LARGE SCALE GENOMIC DNA]</scope>
    <source>
        <strain evidence="2 3">SAG 2145</strain>
    </source>
</reference>
<protein>
    <submittedName>
        <fullName evidence="2">Uncharacterized protein</fullName>
    </submittedName>
</protein>
<name>A0AAW1QCU7_9CHLO</name>
<keyword evidence="3" id="KW-1185">Reference proteome</keyword>
<dbReference type="AlphaFoldDB" id="A0AAW1QCU7"/>
<proteinExistence type="predicted"/>
<evidence type="ECO:0000313" key="2">
    <source>
        <dbReference type="EMBL" id="KAK9819132.1"/>
    </source>
</evidence>
<dbReference type="Proteomes" id="UP001438707">
    <property type="component" value="Unassembled WGS sequence"/>
</dbReference>
<organism evidence="2 3">
    <name type="scientific">Apatococcus lobatus</name>
    <dbReference type="NCBI Taxonomy" id="904363"/>
    <lineage>
        <taxon>Eukaryota</taxon>
        <taxon>Viridiplantae</taxon>
        <taxon>Chlorophyta</taxon>
        <taxon>core chlorophytes</taxon>
        <taxon>Trebouxiophyceae</taxon>
        <taxon>Chlorellales</taxon>
        <taxon>Chlorellaceae</taxon>
        <taxon>Apatococcus</taxon>
    </lineage>
</organism>
<evidence type="ECO:0000313" key="3">
    <source>
        <dbReference type="Proteomes" id="UP001438707"/>
    </source>
</evidence>
<keyword evidence="1" id="KW-0732">Signal</keyword>
<sequence>MGPSLQRPKQTWLLALCGLVLAARLVLAAGLLVHGAHRSPAANSCIDVSLTFETNSSGHHHICWKITASSKTMGEGRLSRGSNSQLSLASQLPYAVEVFMGNRSSRGYMDYTHLRRNFDECRRVEFVSHMGGGEWVDCHINHIF</sequence>